<evidence type="ECO:0000313" key="2">
    <source>
        <dbReference type="EMBL" id="WOO83272.1"/>
    </source>
</evidence>
<dbReference type="InterPro" id="IPR050855">
    <property type="entry name" value="NDM-1-like"/>
</dbReference>
<dbReference type="InterPro" id="IPR001279">
    <property type="entry name" value="Metallo-B-lactamas"/>
</dbReference>
<dbReference type="GeneID" id="87809974"/>
<dbReference type="EMBL" id="CP086718">
    <property type="protein sequence ID" value="WOO83272.1"/>
    <property type="molecule type" value="Genomic_DNA"/>
</dbReference>
<feature type="domain" description="Metallo-beta-lactamase" evidence="1">
    <location>
        <begin position="31"/>
        <end position="214"/>
    </location>
</feature>
<dbReference type="Gene3D" id="3.60.15.10">
    <property type="entry name" value="Ribonuclease Z/Hydroxyacylglutathione hydrolase-like"/>
    <property type="match status" value="1"/>
</dbReference>
<reference evidence="2" key="1">
    <citation type="submission" date="2023-10" db="EMBL/GenBank/DDBJ databases">
        <authorList>
            <person name="Noh H."/>
        </authorList>
    </citation>
    <scope>NUCLEOTIDE SEQUENCE</scope>
    <source>
        <strain evidence="2">DUCC4014</strain>
    </source>
</reference>
<dbReference type="PANTHER" id="PTHR42951:SF14">
    <property type="entry name" value="METALLO-BETA-LACTAMASE SUPERFAMILY PROTEIN"/>
    <property type="match status" value="1"/>
</dbReference>
<name>A0AAF0YB77_9TREE</name>
<dbReference type="PANTHER" id="PTHR42951">
    <property type="entry name" value="METALLO-BETA-LACTAMASE DOMAIN-CONTAINING"/>
    <property type="match status" value="1"/>
</dbReference>
<protein>
    <recommendedName>
        <fullName evidence="1">Metallo-beta-lactamase domain-containing protein</fullName>
    </recommendedName>
</protein>
<proteinExistence type="predicted"/>
<dbReference type="InterPro" id="IPR036866">
    <property type="entry name" value="RibonucZ/Hydroxyglut_hydro"/>
</dbReference>
<organism evidence="2 3">
    <name type="scientific">Vanrija pseudolonga</name>
    <dbReference type="NCBI Taxonomy" id="143232"/>
    <lineage>
        <taxon>Eukaryota</taxon>
        <taxon>Fungi</taxon>
        <taxon>Dikarya</taxon>
        <taxon>Basidiomycota</taxon>
        <taxon>Agaricomycotina</taxon>
        <taxon>Tremellomycetes</taxon>
        <taxon>Trichosporonales</taxon>
        <taxon>Trichosporonaceae</taxon>
        <taxon>Vanrija</taxon>
    </lineage>
</organism>
<sequence length="276" mass="29720">MPLSYEIFITPQIDQAPTVPIPTGETPQWQPLSTTLISGDRDAVLVDPPFTVNETAAVAQWFASKNKRLTHIFVTHGHGDHWFGAPALIAQFGGEVVASQGTIGEMAKSVALKPVLWERLFPGQIPPETPLTAKAATSIELEGETLRIIEAGHSDTDASTMLHVPSLGLLVAGDIVYNGAHQYLGEGTGNGLHEWLKALDIAESYNPRVIIAGHKVAGTDDDAARVIGATREYLQAAIALRETEKDAASYYAALRAKFPDHINPNAVWLSALALYK</sequence>
<dbReference type="RefSeq" id="XP_062629298.1">
    <property type="nucleotide sequence ID" value="XM_062773314.1"/>
</dbReference>
<keyword evidence="3" id="KW-1185">Reference proteome</keyword>
<dbReference type="Pfam" id="PF00753">
    <property type="entry name" value="Lactamase_B"/>
    <property type="match status" value="1"/>
</dbReference>
<evidence type="ECO:0000259" key="1">
    <source>
        <dbReference type="SMART" id="SM00849"/>
    </source>
</evidence>
<dbReference type="SUPFAM" id="SSF56281">
    <property type="entry name" value="Metallo-hydrolase/oxidoreductase"/>
    <property type="match status" value="1"/>
</dbReference>
<accession>A0AAF0YB77</accession>
<dbReference type="Proteomes" id="UP000827549">
    <property type="component" value="Chromosome 5"/>
</dbReference>
<dbReference type="CDD" id="cd07739">
    <property type="entry name" value="metallo-hydrolase-like_MBL-fold"/>
    <property type="match status" value="1"/>
</dbReference>
<dbReference type="AlphaFoldDB" id="A0AAF0YB77"/>
<evidence type="ECO:0000313" key="3">
    <source>
        <dbReference type="Proteomes" id="UP000827549"/>
    </source>
</evidence>
<dbReference type="SMART" id="SM00849">
    <property type="entry name" value="Lactamase_B"/>
    <property type="match status" value="1"/>
</dbReference>
<gene>
    <name evidence="2" type="ORF">LOC62_05G006799</name>
</gene>